<reference evidence="1" key="2">
    <citation type="journal article" date="2015" name="Data Brief">
        <title>Shoot transcriptome of the giant reed, Arundo donax.</title>
        <authorList>
            <person name="Barrero R.A."/>
            <person name="Guerrero F.D."/>
            <person name="Moolhuijzen P."/>
            <person name="Goolsby J.A."/>
            <person name="Tidwell J."/>
            <person name="Bellgard S.E."/>
            <person name="Bellgard M.I."/>
        </authorList>
    </citation>
    <scope>NUCLEOTIDE SEQUENCE</scope>
    <source>
        <tissue evidence="1">Shoot tissue taken approximately 20 cm above the soil surface</tissue>
    </source>
</reference>
<name>A0A0A9FMJ8_ARUDO</name>
<protein>
    <submittedName>
        <fullName evidence="1">Uncharacterized protein</fullName>
    </submittedName>
</protein>
<accession>A0A0A9FMJ8</accession>
<reference evidence="1" key="1">
    <citation type="submission" date="2014-09" db="EMBL/GenBank/DDBJ databases">
        <authorList>
            <person name="Magalhaes I.L.F."/>
            <person name="Oliveira U."/>
            <person name="Santos F.R."/>
            <person name="Vidigal T.H.D.A."/>
            <person name="Brescovit A.D."/>
            <person name="Santos A.J."/>
        </authorList>
    </citation>
    <scope>NUCLEOTIDE SEQUENCE</scope>
    <source>
        <tissue evidence="1">Shoot tissue taken approximately 20 cm above the soil surface</tissue>
    </source>
</reference>
<sequence length="25" mass="2894">MLGVGLNYAEKICIYWSSKNMQEES</sequence>
<proteinExistence type="predicted"/>
<dbReference type="EMBL" id="GBRH01184309">
    <property type="protein sequence ID" value="JAE13587.1"/>
    <property type="molecule type" value="Transcribed_RNA"/>
</dbReference>
<organism evidence="1">
    <name type="scientific">Arundo donax</name>
    <name type="common">Giant reed</name>
    <name type="synonym">Donax arundinaceus</name>
    <dbReference type="NCBI Taxonomy" id="35708"/>
    <lineage>
        <taxon>Eukaryota</taxon>
        <taxon>Viridiplantae</taxon>
        <taxon>Streptophyta</taxon>
        <taxon>Embryophyta</taxon>
        <taxon>Tracheophyta</taxon>
        <taxon>Spermatophyta</taxon>
        <taxon>Magnoliopsida</taxon>
        <taxon>Liliopsida</taxon>
        <taxon>Poales</taxon>
        <taxon>Poaceae</taxon>
        <taxon>PACMAD clade</taxon>
        <taxon>Arundinoideae</taxon>
        <taxon>Arundineae</taxon>
        <taxon>Arundo</taxon>
    </lineage>
</organism>
<evidence type="ECO:0000313" key="1">
    <source>
        <dbReference type="EMBL" id="JAE13587.1"/>
    </source>
</evidence>
<dbReference type="AlphaFoldDB" id="A0A0A9FMJ8"/>